<keyword evidence="5" id="KW-0812">Transmembrane</keyword>
<keyword evidence="1" id="KW-0732">Signal</keyword>
<evidence type="ECO:0000259" key="6">
    <source>
        <dbReference type="PROSITE" id="PS50835"/>
    </source>
</evidence>
<keyword evidence="5" id="KW-1133">Transmembrane helix</keyword>
<dbReference type="InterPro" id="IPR003598">
    <property type="entry name" value="Ig_sub2"/>
</dbReference>
<reference evidence="7" key="1">
    <citation type="journal article" date="2023" name="G3 (Bethesda)">
        <title>A reference genome for the long-term kleptoplast-retaining sea slug Elysia crispata morphotype clarki.</title>
        <authorList>
            <person name="Eastman K.E."/>
            <person name="Pendleton A.L."/>
            <person name="Shaikh M.A."/>
            <person name="Suttiyut T."/>
            <person name="Ogas R."/>
            <person name="Tomko P."/>
            <person name="Gavelis G."/>
            <person name="Widhalm J.R."/>
            <person name="Wisecaver J.H."/>
        </authorList>
    </citation>
    <scope>NUCLEOTIDE SEQUENCE</scope>
    <source>
        <strain evidence="7">ECLA1</strain>
    </source>
</reference>
<dbReference type="EMBL" id="JAWDGP010008105">
    <property type="protein sequence ID" value="KAK3691028.1"/>
    <property type="molecule type" value="Genomic_DNA"/>
</dbReference>
<dbReference type="PROSITE" id="PS50835">
    <property type="entry name" value="IG_LIKE"/>
    <property type="match status" value="1"/>
</dbReference>
<evidence type="ECO:0000256" key="3">
    <source>
        <dbReference type="ARBA" id="ARBA00023157"/>
    </source>
</evidence>
<gene>
    <name evidence="7" type="ORF">RRG08_049335</name>
</gene>
<sequence>MNLQHRTESSCEDLEARLSHGDVLTEEWRIDVTMLVSVCFICSLVTAAIAVTRPPGIILQPPKNIYYKAGETVKLPCEAAGEPAPEYSWTKNEIDFQPSGNKARIVKLPNSGTLVFNSPKDEDEGLYQCTAYNSFGRSATVKINMREAKLDPFPISAEIVHNAQLGKELTLGCVPPDSVPQPSVIWIVDQRLGGFSVINYDARVTMDRELLFGSGMLVLVGLGMFVFNVSALWIGNVSFNVSALWIGNVSALWIGNVSALWVGNVSFNVGALWIGNVCFQCWCSLDREC</sequence>
<evidence type="ECO:0000313" key="7">
    <source>
        <dbReference type="EMBL" id="KAK3691028.1"/>
    </source>
</evidence>
<comment type="caution">
    <text evidence="7">The sequence shown here is derived from an EMBL/GenBank/DDBJ whole genome shotgun (WGS) entry which is preliminary data.</text>
</comment>
<evidence type="ECO:0000256" key="4">
    <source>
        <dbReference type="ARBA" id="ARBA00023319"/>
    </source>
</evidence>
<evidence type="ECO:0000256" key="2">
    <source>
        <dbReference type="ARBA" id="ARBA00022737"/>
    </source>
</evidence>
<keyword evidence="3" id="KW-1015">Disulfide bond</keyword>
<dbReference type="SUPFAM" id="SSF48726">
    <property type="entry name" value="Immunoglobulin"/>
    <property type="match status" value="1"/>
</dbReference>
<dbReference type="InterPro" id="IPR003599">
    <property type="entry name" value="Ig_sub"/>
</dbReference>
<protein>
    <recommendedName>
        <fullName evidence="6">Ig-like domain-containing protein</fullName>
    </recommendedName>
</protein>
<keyword evidence="2" id="KW-0677">Repeat</keyword>
<dbReference type="Gene3D" id="2.60.40.10">
    <property type="entry name" value="Immunoglobulins"/>
    <property type="match status" value="1"/>
</dbReference>
<feature type="transmembrane region" description="Helical" evidence="5">
    <location>
        <begin position="210"/>
        <end position="235"/>
    </location>
</feature>
<dbReference type="AlphaFoldDB" id="A0AAE0XDV4"/>
<evidence type="ECO:0000256" key="5">
    <source>
        <dbReference type="SAM" id="Phobius"/>
    </source>
</evidence>
<dbReference type="InterPro" id="IPR051170">
    <property type="entry name" value="Neural/epithelial_adhesion"/>
</dbReference>
<dbReference type="InterPro" id="IPR036179">
    <property type="entry name" value="Ig-like_dom_sf"/>
</dbReference>
<feature type="domain" description="Ig-like" evidence="6">
    <location>
        <begin position="55"/>
        <end position="144"/>
    </location>
</feature>
<dbReference type="InterPro" id="IPR013783">
    <property type="entry name" value="Ig-like_fold"/>
</dbReference>
<evidence type="ECO:0000256" key="1">
    <source>
        <dbReference type="ARBA" id="ARBA00022729"/>
    </source>
</evidence>
<dbReference type="Proteomes" id="UP001283361">
    <property type="component" value="Unassembled WGS sequence"/>
</dbReference>
<evidence type="ECO:0000313" key="8">
    <source>
        <dbReference type="Proteomes" id="UP001283361"/>
    </source>
</evidence>
<dbReference type="PANTHER" id="PTHR12231">
    <property type="entry name" value="CTX-RELATED TYPE I TRANSMEMBRANE PROTEIN"/>
    <property type="match status" value="1"/>
</dbReference>
<dbReference type="SMART" id="SM00409">
    <property type="entry name" value="IG"/>
    <property type="match status" value="1"/>
</dbReference>
<dbReference type="Pfam" id="PF13927">
    <property type="entry name" value="Ig_3"/>
    <property type="match status" value="1"/>
</dbReference>
<dbReference type="SMART" id="SM00408">
    <property type="entry name" value="IGc2"/>
    <property type="match status" value="1"/>
</dbReference>
<keyword evidence="4" id="KW-0393">Immunoglobulin domain</keyword>
<dbReference type="InterPro" id="IPR007110">
    <property type="entry name" value="Ig-like_dom"/>
</dbReference>
<accession>A0AAE0XDV4</accession>
<name>A0AAE0XDV4_9GAST</name>
<dbReference type="PANTHER" id="PTHR12231:SF253">
    <property type="entry name" value="DPR-INTERACTING PROTEIN ETA, ISOFORM B-RELATED"/>
    <property type="match status" value="1"/>
</dbReference>
<proteinExistence type="predicted"/>
<keyword evidence="8" id="KW-1185">Reference proteome</keyword>
<dbReference type="FunFam" id="2.60.40.10:FF:000032">
    <property type="entry name" value="palladin isoform X1"/>
    <property type="match status" value="1"/>
</dbReference>
<organism evidence="7 8">
    <name type="scientific">Elysia crispata</name>
    <name type="common">lettuce slug</name>
    <dbReference type="NCBI Taxonomy" id="231223"/>
    <lineage>
        <taxon>Eukaryota</taxon>
        <taxon>Metazoa</taxon>
        <taxon>Spiralia</taxon>
        <taxon>Lophotrochozoa</taxon>
        <taxon>Mollusca</taxon>
        <taxon>Gastropoda</taxon>
        <taxon>Heterobranchia</taxon>
        <taxon>Euthyneura</taxon>
        <taxon>Panpulmonata</taxon>
        <taxon>Sacoglossa</taxon>
        <taxon>Placobranchoidea</taxon>
        <taxon>Plakobranchidae</taxon>
        <taxon>Elysia</taxon>
    </lineage>
</organism>
<keyword evidence="5" id="KW-0472">Membrane</keyword>